<protein>
    <submittedName>
        <fullName evidence="1">Uncharacterized protein</fullName>
    </submittedName>
</protein>
<name>A0ACC2VRI4_9TREE</name>
<evidence type="ECO:0000313" key="2">
    <source>
        <dbReference type="Proteomes" id="UP001227268"/>
    </source>
</evidence>
<sequence>MDTQAHVASHVRSRMMKHNKSVMRRATSENDENSETEEGADDPKLIVLVDPEDKANAHQYGHGLGARHMLDMGADVFSLAGNSGQLSPAAIEAMRDDWSYHTMAYAFLSAAAGLYLFYVILDYPRLLARFFSSPIRPKKAEQVLSNDKPEKSKAKGIRTMGGEFWTGWVLKAGSSEVRETVITAPLSDSSDRSGSPSSSTASSAVDEKQEYSAAGSPRTLPAVHPRMVSSQPNAKTSRSDDILFNYYGSSDQPQEVPTLSYHGNSIVVRAEHVIEMENDPDTGLRRQPIPQTRCLTGPVAVVGHTRQQGSVDTLSSTGSSTVSDLKPYDVDVKSESVVTHVYHLDTEKAFTISRRQVYAPPPHIGPLTIYAPRIQRLLLWTPMPGFLPHVTLASVILVSLYLFLVLFATFFRASYKYDWMGPDVMRGGMIGMMQIPIIFGLGGRNSLFRFLLFGRHTNAAIRIHKLAGRLCFLCSALHVGLWMQKWAVAGNLAVASASPHIIWGYIAIASLALLSITSLPFIRRMAHGFFMSCHVVGFTMFLVGLAMHISAALPYCLAGASLYGADILLRASRTRIAEANLQVAPGTDSTIISVPGLKEGWRAGQHIVIRIPKMGGLDGIEGHEFTIASAPGAEGLRLIIKNAGNWSKKLRDISLESDKNGSGLSTRVIVEGPYGGPGNMIFQSFSAVLLVAGGSGITHSLGIAHDLIRKASLPPYNVRARTIEVVWATKTQESVQGFLPIFHQLIAYAKRAEKESPYGTTLKIHIYVTRQPANFPMRIASIVPTADKLSPNAAGNDQPPPGAGYHQLAISGLRIVPGVRPNLGATLNEIVDSMTTLGPGAEEAHQNRRRKPQGIAIGVCGPDALVVDMRQAVRNALQTKGAAVGGIELLEESFSH</sequence>
<gene>
    <name evidence="1" type="ORF">QFC21_003057</name>
</gene>
<accession>A0ACC2VRI4</accession>
<dbReference type="Proteomes" id="UP001227268">
    <property type="component" value="Unassembled WGS sequence"/>
</dbReference>
<proteinExistence type="predicted"/>
<comment type="caution">
    <text evidence="1">The sequence shown here is derived from an EMBL/GenBank/DDBJ whole genome shotgun (WGS) entry which is preliminary data.</text>
</comment>
<dbReference type="EMBL" id="JASBWT010000009">
    <property type="protein sequence ID" value="KAJ9101718.1"/>
    <property type="molecule type" value="Genomic_DNA"/>
</dbReference>
<keyword evidence="2" id="KW-1185">Reference proteome</keyword>
<evidence type="ECO:0000313" key="1">
    <source>
        <dbReference type="EMBL" id="KAJ9101718.1"/>
    </source>
</evidence>
<organism evidence="1 2">
    <name type="scientific">Naganishia friedmannii</name>
    <dbReference type="NCBI Taxonomy" id="89922"/>
    <lineage>
        <taxon>Eukaryota</taxon>
        <taxon>Fungi</taxon>
        <taxon>Dikarya</taxon>
        <taxon>Basidiomycota</taxon>
        <taxon>Agaricomycotina</taxon>
        <taxon>Tremellomycetes</taxon>
        <taxon>Filobasidiales</taxon>
        <taxon>Filobasidiaceae</taxon>
        <taxon>Naganishia</taxon>
    </lineage>
</organism>
<reference evidence="1" key="1">
    <citation type="submission" date="2023-04" db="EMBL/GenBank/DDBJ databases">
        <title>Draft Genome sequencing of Naganishia species isolated from polar environments using Oxford Nanopore Technology.</title>
        <authorList>
            <person name="Leo P."/>
            <person name="Venkateswaran K."/>
        </authorList>
    </citation>
    <scope>NUCLEOTIDE SEQUENCE</scope>
    <source>
        <strain evidence="1">MNA-CCFEE 5423</strain>
    </source>
</reference>